<organism evidence="1 2">
    <name type="scientific">Dreissena polymorpha</name>
    <name type="common">Zebra mussel</name>
    <name type="synonym">Mytilus polymorpha</name>
    <dbReference type="NCBI Taxonomy" id="45954"/>
    <lineage>
        <taxon>Eukaryota</taxon>
        <taxon>Metazoa</taxon>
        <taxon>Spiralia</taxon>
        <taxon>Lophotrochozoa</taxon>
        <taxon>Mollusca</taxon>
        <taxon>Bivalvia</taxon>
        <taxon>Autobranchia</taxon>
        <taxon>Heteroconchia</taxon>
        <taxon>Euheterodonta</taxon>
        <taxon>Imparidentia</taxon>
        <taxon>Neoheterodontei</taxon>
        <taxon>Myida</taxon>
        <taxon>Dreissenoidea</taxon>
        <taxon>Dreissenidae</taxon>
        <taxon>Dreissena</taxon>
    </lineage>
</organism>
<proteinExistence type="predicted"/>
<accession>A0A9D4IRK8</accession>
<reference evidence="1" key="2">
    <citation type="submission" date="2020-11" db="EMBL/GenBank/DDBJ databases">
        <authorList>
            <person name="McCartney M.A."/>
            <person name="Auch B."/>
            <person name="Kono T."/>
            <person name="Mallez S."/>
            <person name="Becker A."/>
            <person name="Gohl D.M."/>
            <person name="Silverstein K.A.T."/>
            <person name="Koren S."/>
            <person name="Bechman K.B."/>
            <person name="Herman A."/>
            <person name="Abrahante J.E."/>
            <person name="Garbe J."/>
        </authorList>
    </citation>
    <scope>NUCLEOTIDE SEQUENCE</scope>
    <source>
        <strain evidence="1">Duluth1</strain>
        <tissue evidence="1">Whole animal</tissue>
    </source>
</reference>
<dbReference type="EMBL" id="JAIWYP010000008">
    <property type="protein sequence ID" value="KAH3782464.1"/>
    <property type="molecule type" value="Genomic_DNA"/>
</dbReference>
<evidence type="ECO:0000313" key="1">
    <source>
        <dbReference type="EMBL" id="KAH3782464.1"/>
    </source>
</evidence>
<name>A0A9D4IRK8_DREPO</name>
<evidence type="ECO:0000313" key="2">
    <source>
        <dbReference type="Proteomes" id="UP000828390"/>
    </source>
</evidence>
<comment type="caution">
    <text evidence="1">The sequence shown here is derived from an EMBL/GenBank/DDBJ whole genome shotgun (WGS) entry which is preliminary data.</text>
</comment>
<dbReference type="AlphaFoldDB" id="A0A9D4IRK8"/>
<gene>
    <name evidence="1" type="ORF">DPMN_160378</name>
</gene>
<dbReference type="Proteomes" id="UP000828390">
    <property type="component" value="Unassembled WGS sequence"/>
</dbReference>
<sequence length="89" mass="10327">MSSKQFKYCGPLTSDILGEVHSVLYESYLESYIDSDSECSECEDIQFSIVLHQQCNHSVTSSQRKTPTVQIWREFILYLQVKFLSNHLS</sequence>
<keyword evidence="2" id="KW-1185">Reference proteome</keyword>
<reference evidence="1" key="1">
    <citation type="journal article" date="2019" name="bioRxiv">
        <title>The Genome of the Zebra Mussel, Dreissena polymorpha: A Resource for Invasive Species Research.</title>
        <authorList>
            <person name="McCartney M.A."/>
            <person name="Auch B."/>
            <person name="Kono T."/>
            <person name="Mallez S."/>
            <person name="Zhang Y."/>
            <person name="Obille A."/>
            <person name="Becker A."/>
            <person name="Abrahante J.E."/>
            <person name="Garbe J."/>
            <person name="Badalamenti J.P."/>
            <person name="Herman A."/>
            <person name="Mangelson H."/>
            <person name="Liachko I."/>
            <person name="Sullivan S."/>
            <person name="Sone E.D."/>
            <person name="Koren S."/>
            <person name="Silverstein K.A.T."/>
            <person name="Beckman K.B."/>
            <person name="Gohl D.M."/>
        </authorList>
    </citation>
    <scope>NUCLEOTIDE SEQUENCE</scope>
    <source>
        <strain evidence="1">Duluth1</strain>
        <tissue evidence="1">Whole animal</tissue>
    </source>
</reference>
<protein>
    <submittedName>
        <fullName evidence="1">Uncharacterized protein</fullName>
    </submittedName>
</protein>